<dbReference type="InterPro" id="IPR029064">
    <property type="entry name" value="Ribosomal_eL30-like_sf"/>
</dbReference>
<dbReference type="InterPro" id="IPR001537">
    <property type="entry name" value="SpoU_MeTrfase"/>
</dbReference>
<dbReference type="Proteomes" id="UP000326759">
    <property type="component" value="Unassembled WGS sequence"/>
</dbReference>
<feature type="region of interest" description="Disordered" evidence="3">
    <location>
        <begin position="100"/>
        <end position="141"/>
    </location>
</feature>
<dbReference type="GO" id="GO:0008173">
    <property type="term" value="F:RNA methyltransferase activity"/>
    <property type="evidence" value="ECO:0007669"/>
    <property type="project" value="InterPro"/>
</dbReference>
<dbReference type="SUPFAM" id="SSF75217">
    <property type="entry name" value="alpha/beta knot"/>
    <property type="match status" value="2"/>
</dbReference>
<evidence type="ECO:0000313" key="5">
    <source>
        <dbReference type="EMBL" id="KAB7506229.1"/>
    </source>
</evidence>
<dbReference type="SUPFAM" id="SSF55315">
    <property type="entry name" value="L30e-like"/>
    <property type="match status" value="1"/>
</dbReference>
<accession>A0A5N5TIS1</accession>
<dbReference type="EMBL" id="SEYY01000932">
    <property type="protein sequence ID" value="KAB7506229.1"/>
    <property type="molecule type" value="Genomic_DNA"/>
</dbReference>
<sequence length="528" mass="60221">MNCIPFLPLKSYTLMSQHLKSFYKVSFRLSTSLSLVHNQHGNSKLQLLPVPTTIQKTQIRSKYLRRTPIDVIENTKGGQYMENWAEEQLLQTGQLYNDETELPTEKDDRDTLADEEEVTKPKKKKKRDKKTKKALKEEEKSQNWEEMKKKDLVFKELNVQLYHKALPKVRTYLEEGKSAYVREELDFFYVEGWRLVGEALNKGLKPLAIFFSRSRLFYNLIPSVAKTDKELASMLNLYPLYKTPYTVFKLWSSLKTPPGIIGVFQLSEAERVSTPTKLKSELSFPLTVILDEVRDPSNLGGIYRTLVAAGVEQIILMKGCCDIWDPKVFRATAGTQLNMNCLTKVPWKLLESHIPPTPNVFLADSYCTRDFIEAQDEELVNIEPANEEETLALKKEGLAVSEKSTVIETTEDGNELEVNYSHDDEYHLQMFKNIEFPKVSYEDADFFTESLKLDGQNTILIIGGEKGLSNNAKKFALESNAVQVGVPLLNDVESLNSSVATGILVYAAQKQYKDIKRKQKAQDIGINT</sequence>
<dbReference type="Pfam" id="PF00588">
    <property type="entry name" value="SpoU_methylase"/>
    <property type="match status" value="1"/>
</dbReference>
<evidence type="ECO:0000256" key="2">
    <source>
        <dbReference type="ARBA" id="ARBA00022679"/>
    </source>
</evidence>
<keyword evidence="6" id="KW-1185">Reference proteome</keyword>
<dbReference type="Gene3D" id="3.30.1330.30">
    <property type="match status" value="1"/>
</dbReference>
<protein>
    <submittedName>
        <fullName evidence="5">rRNA methyltransferase 3, mitochondrial</fullName>
    </submittedName>
</protein>
<feature type="domain" description="tRNA/rRNA methyltransferase SpoU type" evidence="4">
    <location>
        <begin position="286"/>
        <end position="342"/>
    </location>
</feature>
<dbReference type="InterPro" id="IPR029026">
    <property type="entry name" value="tRNA_m1G_MTases_N"/>
</dbReference>
<dbReference type="GO" id="GO:0032259">
    <property type="term" value="P:methylation"/>
    <property type="evidence" value="ECO:0007669"/>
    <property type="project" value="UniProtKB-KW"/>
</dbReference>
<feature type="compositionally biased region" description="Basic and acidic residues" evidence="3">
    <location>
        <begin position="103"/>
        <end position="112"/>
    </location>
</feature>
<dbReference type="AlphaFoldDB" id="A0A5N5TIS1"/>
<evidence type="ECO:0000256" key="3">
    <source>
        <dbReference type="SAM" id="MobiDB-lite"/>
    </source>
</evidence>
<keyword evidence="1 5" id="KW-0489">Methyltransferase</keyword>
<evidence type="ECO:0000313" key="6">
    <source>
        <dbReference type="Proteomes" id="UP000326759"/>
    </source>
</evidence>
<dbReference type="GO" id="GO:0003723">
    <property type="term" value="F:RNA binding"/>
    <property type="evidence" value="ECO:0007669"/>
    <property type="project" value="InterPro"/>
</dbReference>
<proteinExistence type="predicted"/>
<keyword evidence="2 5" id="KW-0808">Transferase</keyword>
<gene>
    <name evidence="5" type="primary">MRM3</name>
    <name evidence="5" type="ORF">Anas_06909</name>
</gene>
<dbReference type="GO" id="GO:0006396">
    <property type="term" value="P:RNA processing"/>
    <property type="evidence" value="ECO:0007669"/>
    <property type="project" value="InterPro"/>
</dbReference>
<dbReference type="PANTHER" id="PTHR43191:SF2">
    <property type="entry name" value="RRNA METHYLTRANSFERASE 3, MITOCHONDRIAL"/>
    <property type="match status" value="1"/>
</dbReference>
<dbReference type="InterPro" id="IPR029028">
    <property type="entry name" value="Alpha/beta_knot_MTases"/>
</dbReference>
<feature type="compositionally biased region" description="Basic residues" evidence="3">
    <location>
        <begin position="121"/>
        <end position="133"/>
    </location>
</feature>
<dbReference type="InterPro" id="IPR051259">
    <property type="entry name" value="rRNA_Methyltransferase"/>
</dbReference>
<dbReference type="Gene3D" id="3.40.1280.10">
    <property type="match status" value="1"/>
</dbReference>
<dbReference type="PANTHER" id="PTHR43191">
    <property type="entry name" value="RRNA METHYLTRANSFERASE 3"/>
    <property type="match status" value="1"/>
</dbReference>
<evidence type="ECO:0000256" key="1">
    <source>
        <dbReference type="ARBA" id="ARBA00022603"/>
    </source>
</evidence>
<comment type="caution">
    <text evidence="5">The sequence shown here is derived from an EMBL/GenBank/DDBJ whole genome shotgun (WGS) entry which is preliminary data.</text>
</comment>
<reference evidence="5 6" key="1">
    <citation type="journal article" date="2019" name="PLoS Biol.">
        <title>Sex chromosomes control vertical transmission of feminizing Wolbachia symbionts in an isopod.</title>
        <authorList>
            <person name="Becking T."/>
            <person name="Chebbi M.A."/>
            <person name="Giraud I."/>
            <person name="Moumen B."/>
            <person name="Laverre T."/>
            <person name="Caubet Y."/>
            <person name="Peccoud J."/>
            <person name="Gilbert C."/>
            <person name="Cordaux R."/>
        </authorList>
    </citation>
    <scope>NUCLEOTIDE SEQUENCE [LARGE SCALE GENOMIC DNA]</scope>
    <source>
        <strain evidence="5">ANa2</strain>
        <tissue evidence="5">Whole body excluding digestive tract and cuticle</tissue>
    </source>
</reference>
<dbReference type="OrthoDB" id="270651at2759"/>
<name>A0A5N5TIS1_9CRUS</name>
<evidence type="ECO:0000259" key="4">
    <source>
        <dbReference type="Pfam" id="PF00588"/>
    </source>
</evidence>
<organism evidence="5 6">
    <name type="scientific">Armadillidium nasatum</name>
    <dbReference type="NCBI Taxonomy" id="96803"/>
    <lineage>
        <taxon>Eukaryota</taxon>
        <taxon>Metazoa</taxon>
        <taxon>Ecdysozoa</taxon>
        <taxon>Arthropoda</taxon>
        <taxon>Crustacea</taxon>
        <taxon>Multicrustacea</taxon>
        <taxon>Malacostraca</taxon>
        <taxon>Eumalacostraca</taxon>
        <taxon>Peracarida</taxon>
        <taxon>Isopoda</taxon>
        <taxon>Oniscidea</taxon>
        <taxon>Crinocheta</taxon>
        <taxon>Armadillidiidae</taxon>
        <taxon>Armadillidium</taxon>
    </lineage>
</organism>